<sequence length="184" mass="20527">MGFIRWDSNRKYLLALLRIRRTRSEAYQICQSEIDNNVPERNEIVNTLITLQTQQCAQHTLFSVYSQANSTTEALNMLVFAERMAGALGRGSVWQRRVWLQVGLVLLGVFAYLGAVAFVVVLSESSAAEDSAAVADPNGRATELWGLAHISSLPLQLFFCLLFGDQVSAQKKMYLYNFVGGLTQ</sequence>
<evidence type="ECO:0000313" key="3">
    <source>
        <dbReference type="RefSeq" id="XP_034253673.1"/>
    </source>
</evidence>
<feature type="transmembrane region" description="Helical" evidence="1">
    <location>
        <begin position="98"/>
        <end position="122"/>
    </location>
</feature>
<evidence type="ECO:0000256" key="1">
    <source>
        <dbReference type="SAM" id="Phobius"/>
    </source>
</evidence>
<protein>
    <submittedName>
        <fullName evidence="3">Uncharacterized protein LOC117652690</fullName>
    </submittedName>
</protein>
<dbReference type="GeneID" id="117652690"/>
<keyword evidence="2" id="KW-1185">Reference proteome</keyword>
<keyword evidence="1" id="KW-1133">Transmembrane helix</keyword>
<dbReference type="Proteomes" id="UP000515158">
    <property type="component" value="Unplaced"/>
</dbReference>
<proteinExistence type="predicted"/>
<name>A0A6P9A6S8_THRPL</name>
<keyword evidence="1" id="KW-0472">Membrane</keyword>
<organism evidence="3">
    <name type="scientific">Thrips palmi</name>
    <name type="common">Melon thrips</name>
    <dbReference type="NCBI Taxonomy" id="161013"/>
    <lineage>
        <taxon>Eukaryota</taxon>
        <taxon>Metazoa</taxon>
        <taxon>Ecdysozoa</taxon>
        <taxon>Arthropoda</taxon>
        <taxon>Hexapoda</taxon>
        <taxon>Insecta</taxon>
        <taxon>Pterygota</taxon>
        <taxon>Neoptera</taxon>
        <taxon>Paraneoptera</taxon>
        <taxon>Thysanoptera</taxon>
        <taxon>Terebrantia</taxon>
        <taxon>Thripoidea</taxon>
        <taxon>Thripidae</taxon>
        <taxon>Thrips</taxon>
    </lineage>
</organism>
<keyword evidence="1" id="KW-0812">Transmembrane</keyword>
<dbReference type="RefSeq" id="XP_034253673.1">
    <property type="nucleotide sequence ID" value="XM_034397782.1"/>
</dbReference>
<gene>
    <name evidence="3" type="primary">LOC117652690</name>
</gene>
<dbReference type="InParanoid" id="A0A6P9A6S8"/>
<dbReference type="KEGG" id="tpal:117652690"/>
<evidence type="ECO:0000313" key="2">
    <source>
        <dbReference type="Proteomes" id="UP000515158"/>
    </source>
</evidence>
<dbReference type="AlphaFoldDB" id="A0A6P9A6S8"/>
<reference evidence="3" key="1">
    <citation type="submission" date="2025-08" db="UniProtKB">
        <authorList>
            <consortium name="RefSeq"/>
        </authorList>
    </citation>
    <scope>IDENTIFICATION</scope>
    <source>
        <tissue evidence="3">Total insect</tissue>
    </source>
</reference>
<accession>A0A6P9A6S8</accession>
<feature type="transmembrane region" description="Helical" evidence="1">
    <location>
        <begin position="144"/>
        <end position="164"/>
    </location>
</feature>